<gene>
    <name evidence="1" type="ORF">LCGC14_0734180</name>
</gene>
<evidence type="ECO:0000313" key="1">
    <source>
        <dbReference type="EMBL" id="KKN40366.1"/>
    </source>
</evidence>
<reference evidence="1" key="1">
    <citation type="journal article" date="2015" name="Nature">
        <title>Complex archaea that bridge the gap between prokaryotes and eukaryotes.</title>
        <authorList>
            <person name="Spang A."/>
            <person name="Saw J.H."/>
            <person name="Jorgensen S.L."/>
            <person name="Zaremba-Niedzwiedzka K."/>
            <person name="Martijn J."/>
            <person name="Lind A.E."/>
            <person name="van Eijk R."/>
            <person name="Schleper C."/>
            <person name="Guy L."/>
            <person name="Ettema T.J."/>
        </authorList>
    </citation>
    <scope>NUCLEOTIDE SEQUENCE</scope>
</reference>
<dbReference type="EMBL" id="LAZR01001710">
    <property type="protein sequence ID" value="KKN40366.1"/>
    <property type="molecule type" value="Genomic_DNA"/>
</dbReference>
<dbReference type="AlphaFoldDB" id="A0A0F9STV5"/>
<organism evidence="1">
    <name type="scientific">marine sediment metagenome</name>
    <dbReference type="NCBI Taxonomy" id="412755"/>
    <lineage>
        <taxon>unclassified sequences</taxon>
        <taxon>metagenomes</taxon>
        <taxon>ecological metagenomes</taxon>
    </lineage>
</organism>
<name>A0A0F9STV5_9ZZZZ</name>
<sequence>MDTERDECSLEDENGLSLPAEMIDSGFRFCGKPLFFETTGDSDRDEHLKARAKRQWDKMREPKPLIHYQMLAYARFHEPAGGG</sequence>
<comment type="caution">
    <text evidence="1">The sequence shown here is derived from an EMBL/GenBank/DDBJ whole genome shotgun (WGS) entry which is preliminary data.</text>
</comment>
<proteinExistence type="predicted"/>
<protein>
    <submittedName>
        <fullName evidence="1">Uncharacterized protein</fullName>
    </submittedName>
</protein>
<accession>A0A0F9STV5</accession>